<comment type="caution">
    <text evidence="4">The sequence shown here is derived from an EMBL/GenBank/DDBJ whole genome shotgun (WGS) entry which is preliminary data.</text>
</comment>
<evidence type="ECO:0000256" key="3">
    <source>
        <dbReference type="SAM" id="SignalP"/>
    </source>
</evidence>
<evidence type="ECO:0000256" key="1">
    <source>
        <dbReference type="SAM" id="MobiDB-lite"/>
    </source>
</evidence>
<evidence type="ECO:0000313" key="5">
    <source>
        <dbReference type="Proteomes" id="UP001343724"/>
    </source>
</evidence>
<keyword evidence="2" id="KW-0472">Membrane</keyword>
<dbReference type="Proteomes" id="UP001343724">
    <property type="component" value="Unassembled WGS sequence"/>
</dbReference>
<keyword evidence="2" id="KW-1133">Transmembrane helix</keyword>
<feature type="compositionally biased region" description="Polar residues" evidence="1">
    <location>
        <begin position="437"/>
        <end position="447"/>
    </location>
</feature>
<feature type="signal peptide" evidence="3">
    <location>
        <begin position="1"/>
        <end position="29"/>
    </location>
</feature>
<dbReference type="InterPro" id="IPR011050">
    <property type="entry name" value="Pectin_lyase_fold/virulence"/>
</dbReference>
<name>A0ABU6IYK2_9ACTN</name>
<feature type="region of interest" description="Disordered" evidence="1">
    <location>
        <begin position="397"/>
        <end position="529"/>
    </location>
</feature>
<feature type="compositionally biased region" description="Polar residues" evidence="1">
    <location>
        <begin position="409"/>
        <end position="423"/>
    </location>
</feature>
<keyword evidence="5" id="KW-1185">Reference proteome</keyword>
<feature type="compositionally biased region" description="Low complexity" evidence="1">
    <location>
        <begin position="484"/>
        <end position="509"/>
    </location>
</feature>
<protein>
    <recommendedName>
        <fullName evidence="6">LPXTG cell wall anchor domain-containing protein</fullName>
    </recommendedName>
</protein>
<organism evidence="4 5">
    <name type="scientific">Adlercreutzia shanghongiae</name>
    <dbReference type="NCBI Taxonomy" id="3111773"/>
    <lineage>
        <taxon>Bacteria</taxon>
        <taxon>Bacillati</taxon>
        <taxon>Actinomycetota</taxon>
        <taxon>Coriobacteriia</taxon>
        <taxon>Eggerthellales</taxon>
        <taxon>Eggerthellaceae</taxon>
        <taxon>Adlercreutzia</taxon>
    </lineage>
</organism>
<sequence>MNAPKRASALIAAAAAALLAFGQVPVAFAADENPETIPRSASAQTTPTAGEAALATADSAADVAQVTTSDGTVTSYPSLPEAVAAAPAGSTVTLLADVSLPAQSGASNRPVLQIDHGITLDGAGHTLTVGARGIYLFGGDSAENAAAYTFKNITITDPDALGRALSLRDGYKSLKLEDAVITTTGTGNTQVLTVGGNTPQTTSIDIVASELAATGAGYGIITFNPVDITIADSDVSGYAALYLKGPDSSAGSSNSTVTVSDGSKLTGHGFVGPDDAFGTIVFQDSRNIKVSVTNSTVTADGSNGASQAVVMSTPYTSTGIPAQSNEVTFGEGSDVNATGTNSALVAGNGQKNVIHAEDGTYHLDGATVVGGGGQPAPSDNLVVTGGHWNRSVADYVPTGYSEQRRGGDTSDTPYAIGTTTEQPATPDEPDKPGTTPGGTDNPDSPSTPDGSGAAGDPDDAATHQGGDNAGTDAEGEGAGEGDGSAENGQNASGTSGTSGSTARATGNSTPYHRSTSSGQANRYAAIPQTGDMNPLSTLALGIAAASLLVMGAVTIRRHRTASER</sequence>
<dbReference type="RefSeq" id="WP_326454637.1">
    <property type="nucleotide sequence ID" value="NZ_JAYMFH010000006.1"/>
</dbReference>
<gene>
    <name evidence="4" type="ORF">VJ920_06320</name>
</gene>
<evidence type="ECO:0008006" key="6">
    <source>
        <dbReference type="Google" id="ProtNLM"/>
    </source>
</evidence>
<proteinExistence type="predicted"/>
<feature type="transmembrane region" description="Helical" evidence="2">
    <location>
        <begin position="535"/>
        <end position="555"/>
    </location>
</feature>
<keyword evidence="3" id="KW-0732">Signal</keyword>
<evidence type="ECO:0000313" key="4">
    <source>
        <dbReference type="EMBL" id="MEC4294918.1"/>
    </source>
</evidence>
<dbReference type="SUPFAM" id="SSF51126">
    <property type="entry name" value="Pectin lyase-like"/>
    <property type="match status" value="1"/>
</dbReference>
<reference evidence="4 5" key="1">
    <citation type="submission" date="2024-01" db="EMBL/GenBank/DDBJ databases">
        <title>novel species in genus Adlercreutzia.</title>
        <authorList>
            <person name="Liu X."/>
        </authorList>
    </citation>
    <scope>NUCLEOTIDE SEQUENCE [LARGE SCALE GENOMIC DNA]</scope>
    <source>
        <strain evidence="4 5">R22</strain>
    </source>
</reference>
<evidence type="ECO:0000256" key="2">
    <source>
        <dbReference type="SAM" id="Phobius"/>
    </source>
</evidence>
<feature type="compositionally biased region" description="Polar residues" evidence="1">
    <location>
        <begin position="510"/>
        <end position="520"/>
    </location>
</feature>
<feature type="chain" id="PRO_5045805181" description="LPXTG cell wall anchor domain-containing protein" evidence="3">
    <location>
        <begin position="30"/>
        <end position="564"/>
    </location>
</feature>
<dbReference type="EMBL" id="JAYMFH010000006">
    <property type="protein sequence ID" value="MEC4294918.1"/>
    <property type="molecule type" value="Genomic_DNA"/>
</dbReference>
<accession>A0ABU6IYK2</accession>
<keyword evidence="2" id="KW-0812">Transmembrane</keyword>